<organism evidence="1 2">
    <name type="scientific">Streptosporangium brasiliense</name>
    <dbReference type="NCBI Taxonomy" id="47480"/>
    <lineage>
        <taxon>Bacteria</taxon>
        <taxon>Bacillati</taxon>
        <taxon>Actinomycetota</taxon>
        <taxon>Actinomycetes</taxon>
        <taxon>Streptosporangiales</taxon>
        <taxon>Streptosporangiaceae</taxon>
        <taxon>Streptosporangium</taxon>
    </lineage>
</organism>
<evidence type="ECO:0000313" key="1">
    <source>
        <dbReference type="EMBL" id="MDP9867646.1"/>
    </source>
</evidence>
<evidence type="ECO:0000313" key="2">
    <source>
        <dbReference type="Proteomes" id="UP001230426"/>
    </source>
</evidence>
<name>A0ABT9REE9_9ACTN</name>
<dbReference type="EMBL" id="JAUSRB010000002">
    <property type="protein sequence ID" value="MDP9867646.1"/>
    <property type="molecule type" value="Genomic_DNA"/>
</dbReference>
<reference evidence="1 2" key="1">
    <citation type="submission" date="2023-07" db="EMBL/GenBank/DDBJ databases">
        <title>Sequencing the genomes of 1000 actinobacteria strains.</title>
        <authorList>
            <person name="Klenk H.-P."/>
        </authorList>
    </citation>
    <scope>NUCLEOTIDE SEQUENCE [LARGE SCALE GENOMIC DNA]</scope>
    <source>
        <strain evidence="1 2">DSM 44109</strain>
    </source>
</reference>
<dbReference type="RefSeq" id="WP_306875923.1">
    <property type="nucleotide sequence ID" value="NZ_JAUSRB010000002.1"/>
</dbReference>
<keyword evidence="2" id="KW-1185">Reference proteome</keyword>
<protein>
    <submittedName>
        <fullName evidence="1">Uncharacterized protein</fullName>
    </submittedName>
</protein>
<gene>
    <name evidence="1" type="ORF">J2S55_006912</name>
</gene>
<proteinExistence type="predicted"/>
<sequence>MPIAFPYADDAEREHAERLAAARQQLAHEGMLHPTWEELTEQERADAMVDAVWYLRAGRRAGLYGFDSARPAITVRDTNGQPIPREGYEAFLRTWIEKNGTGDRLALLDDTERFVVAALLDELCGVYPKEQLGQLAREVAVKLNDRRGA</sequence>
<dbReference type="Proteomes" id="UP001230426">
    <property type="component" value="Unassembled WGS sequence"/>
</dbReference>
<comment type="caution">
    <text evidence="1">The sequence shown here is derived from an EMBL/GenBank/DDBJ whole genome shotgun (WGS) entry which is preliminary data.</text>
</comment>
<accession>A0ABT9REE9</accession>